<organism evidence="2">
    <name type="scientific">Edafosvirus sp</name>
    <dbReference type="NCBI Taxonomy" id="2487765"/>
    <lineage>
        <taxon>Viruses</taxon>
        <taxon>Varidnaviria</taxon>
        <taxon>Bamfordvirae</taxon>
        <taxon>Nucleocytoviricota</taxon>
        <taxon>Megaviricetes</taxon>
        <taxon>Imitervirales</taxon>
        <taxon>Mimiviridae</taxon>
        <taxon>Klosneuvirinae</taxon>
    </lineage>
</organism>
<proteinExistence type="predicted"/>
<name>A0A3G4ZUZ3_9VIRU</name>
<protein>
    <recommendedName>
        <fullName evidence="1">GPI inositol-deacylase PGAP1-like alpha/beta domain-containing protein</fullName>
    </recommendedName>
</protein>
<feature type="domain" description="GPI inositol-deacylase PGAP1-like alpha/beta" evidence="1">
    <location>
        <begin position="77"/>
        <end position="235"/>
    </location>
</feature>
<dbReference type="GO" id="GO:0016788">
    <property type="term" value="F:hydrolase activity, acting on ester bonds"/>
    <property type="evidence" value="ECO:0007669"/>
    <property type="project" value="InterPro"/>
</dbReference>
<dbReference type="Pfam" id="PF07819">
    <property type="entry name" value="PGAP1"/>
    <property type="match status" value="1"/>
</dbReference>
<dbReference type="EMBL" id="MK072092">
    <property type="protein sequence ID" value="AYV78716.1"/>
    <property type="molecule type" value="Genomic_DNA"/>
</dbReference>
<sequence>MAQLYKSFISFCGEVSTLLPALALLGEAAYKKKYNISFDPQVIKKDKIPILLLHGKGYNQIEWKFGRKYLEIEKYGSVFSLDYDGLASNTDGKTIEDYAVVVGNKILEIQKLTGMNEIVLIGHSLGGLVATAYAEDLAEKQNIIVKHVITIATPFHEPPLVHYFKNWSILFKQMMEPYLIKLREKAINSINKKIRSYHTIDSVADFEVPSPCGSIDCKIQNHMAYTWFGHNVLVVHPTVWNYISDLLDKFVYVKL</sequence>
<evidence type="ECO:0000313" key="2">
    <source>
        <dbReference type="EMBL" id="AYV78716.1"/>
    </source>
</evidence>
<dbReference type="InterPro" id="IPR012908">
    <property type="entry name" value="PGAP1-ab_dom-like"/>
</dbReference>
<gene>
    <name evidence="2" type="ORF">Edafosvirus27_5</name>
</gene>
<reference evidence="2" key="1">
    <citation type="submission" date="2018-10" db="EMBL/GenBank/DDBJ databases">
        <title>Hidden diversity of soil giant viruses.</title>
        <authorList>
            <person name="Schulz F."/>
            <person name="Alteio L."/>
            <person name="Goudeau D."/>
            <person name="Ryan E.M."/>
            <person name="Malmstrom R.R."/>
            <person name="Blanchard J."/>
            <person name="Woyke T."/>
        </authorList>
    </citation>
    <scope>NUCLEOTIDE SEQUENCE</scope>
    <source>
        <strain evidence="2">EDV1</strain>
    </source>
</reference>
<accession>A0A3G4ZUZ3</accession>
<evidence type="ECO:0000259" key="1">
    <source>
        <dbReference type="Pfam" id="PF07819"/>
    </source>
</evidence>
<dbReference type="SUPFAM" id="SSF53474">
    <property type="entry name" value="alpha/beta-Hydrolases"/>
    <property type="match status" value="1"/>
</dbReference>
<dbReference type="InterPro" id="IPR029058">
    <property type="entry name" value="AB_hydrolase_fold"/>
</dbReference>
<dbReference type="Gene3D" id="3.40.50.1820">
    <property type="entry name" value="alpha/beta hydrolase"/>
    <property type="match status" value="1"/>
</dbReference>